<protein>
    <recommendedName>
        <fullName evidence="3">ABC transporter domain-containing protein</fullName>
    </recommendedName>
</protein>
<dbReference type="EMBL" id="KI271599">
    <property type="protein sequence ID" value="ERL64369.1"/>
    <property type="molecule type" value="Genomic_DNA"/>
</dbReference>
<dbReference type="PROSITE" id="PS50893">
    <property type="entry name" value="ABC_TRANSPORTER_2"/>
    <property type="match status" value="1"/>
</dbReference>
<dbReference type="GO" id="GO:0005524">
    <property type="term" value="F:ATP binding"/>
    <property type="evidence" value="ECO:0007669"/>
    <property type="project" value="UniProtKB-KW"/>
</dbReference>
<dbReference type="Pfam" id="PF00005">
    <property type="entry name" value="ABC_tran"/>
    <property type="match status" value="1"/>
</dbReference>
<gene>
    <name evidence="4" type="ORF">L248_1031</name>
</gene>
<dbReference type="PROSITE" id="PS00211">
    <property type="entry name" value="ABC_TRANSPORTER_1"/>
    <property type="match status" value="1"/>
</dbReference>
<dbReference type="PANTHER" id="PTHR42798">
    <property type="entry name" value="LIPOPROTEIN-RELEASING SYSTEM ATP-BINDING PROTEIN LOLD"/>
    <property type="match status" value="1"/>
</dbReference>
<dbReference type="STRING" id="1231336.L248_1031"/>
<evidence type="ECO:0000256" key="1">
    <source>
        <dbReference type="ARBA" id="ARBA00022741"/>
    </source>
</evidence>
<evidence type="ECO:0000313" key="5">
    <source>
        <dbReference type="Proteomes" id="UP000030647"/>
    </source>
</evidence>
<dbReference type="SUPFAM" id="SSF52540">
    <property type="entry name" value="P-loop containing nucleoside triphosphate hydrolases"/>
    <property type="match status" value="1"/>
</dbReference>
<reference evidence="5" key="1">
    <citation type="journal article" date="2013" name="Genome Announc.">
        <title>Whole-Genome Sequencing of Lactobacillus shenzhenensis Strain LY-73T.</title>
        <authorList>
            <person name="Lin Z."/>
            <person name="Liu Z."/>
            <person name="Yang R."/>
            <person name="Zou Y."/>
            <person name="Wan D."/>
            <person name="Chen J."/>
            <person name="Guo M."/>
            <person name="Zhao J."/>
            <person name="Fang C."/>
            <person name="Yang R."/>
            <person name="Liu F."/>
        </authorList>
    </citation>
    <scope>NUCLEOTIDE SEQUENCE [LARGE SCALE GENOMIC DNA]</scope>
    <source>
        <strain evidence="5">LY-73</strain>
    </source>
</reference>
<dbReference type="RefSeq" id="WP_022530363.1">
    <property type="nucleotide sequence ID" value="NZ_KI271599.1"/>
</dbReference>
<accession>U4TJJ2</accession>
<organism evidence="4 5">
    <name type="scientific">Schleiferilactobacillus shenzhenensis LY-73</name>
    <dbReference type="NCBI Taxonomy" id="1231336"/>
    <lineage>
        <taxon>Bacteria</taxon>
        <taxon>Bacillati</taxon>
        <taxon>Bacillota</taxon>
        <taxon>Bacilli</taxon>
        <taxon>Lactobacillales</taxon>
        <taxon>Lactobacillaceae</taxon>
        <taxon>Schleiferilactobacillus</taxon>
    </lineage>
</organism>
<evidence type="ECO:0000259" key="3">
    <source>
        <dbReference type="PROSITE" id="PS50893"/>
    </source>
</evidence>
<dbReference type="InterPro" id="IPR003593">
    <property type="entry name" value="AAA+_ATPase"/>
</dbReference>
<feature type="domain" description="ABC transporter" evidence="3">
    <location>
        <begin position="3"/>
        <end position="211"/>
    </location>
</feature>
<keyword evidence="5" id="KW-1185">Reference proteome</keyword>
<sequence>MEISISHITVALEQKTIINDFTGRFQTGQLIGIKGPSGAGKTTLLNTIGLLQTPTSGSITIDGEPVLNLHERRKRYFYRNIFGFVFQDFKLLDDASIKKNLAIGTRFTKPHQALTIRQALTAVGLPGVDQKMKVAKLSGGEKQRLALARIMVKPTQIILADEPTGSLDSVNSDAVFNILDQIAHHDNKTVIVVTHANAYDNAFDQLYHLPAEG</sequence>
<dbReference type="SMART" id="SM00382">
    <property type="entry name" value="AAA"/>
    <property type="match status" value="1"/>
</dbReference>
<dbReference type="AlphaFoldDB" id="U4TJJ2"/>
<dbReference type="InterPro" id="IPR017871">
    <property type="entry name" value="ABC_transporter-like_CS"/>
</dbReference>
<proteinExistence type="predicted"/>
<dbReference type="HOGENOM" id="CLU_000604_1_22_9"/>
<evidence type="ECO:0000313" key="4">
    <source>
        <dbReference type="EMBL" id="ERL64369.1"/>
    </source>
</evidence>
<dbReference type="PANTHER" id="PTHR42798:SF2">
    <property type="entry name" value="ABC TRANSPORTER ATP-BINDING PROTEIN MG467-RELATED"/>
    <property type="match status" value="1"/>
</dbReference>
<keyword evidence="1" id="KW-0547">Nucleotide-binding</keyword>
<dbReference type="InterPro" id="IPR003439">
    <property type="entry name" value="ABC_transporter-like_ATP-bd"/>
</dbReference>
<dbReference type="Gene3D" id="3.40.50.300">
    <property type="entry name" value="P-loop containing nucleotide triphosphate hydrolases"/>
    <property type="match status" value="1"/>
</dbReference>
<dbReference type="Proteomes" id="UP000030647">
    <property type="component" value="Unassembled WGS sequence"/>
</dbReference>
<dbReference type="eggNOG" id="COG1136">
    <property type="taxonomic scope" value="Bacteria"/>
</dbReference>
<evidence type="ECO:0000256" key="2">
    <source>
        <dbReference type="ARBA" id="ARBA00022840"/>
    </source>
</evidence>
<name>U4TJJ2_9LACO</name>
<dbReference type="InterPro" id="IPR027417">
    <property type="entry name" value="P-loop_NTPase"/>
</dbReference>
<keyword evidence="2" id="KW-0067">ATP-binding</keyword>
<dbReference type="OrthoDB" id="9791546at2"/>
<dbReference type="GO" id="GO:0016887">
    <property type="term" value="F:ATP hydrolysis activity"/>
    <property type="evidence" value="ECO:0007669"/>
    <property type="project" value="InterPro"/>
</dbReference>